<protein>
    <submittedName>
        <fullName evidence="5">LCP family protein</fullName>
    </submittedName>
</protein>
<dbReference type="PANTHER" id="PTHR33392">
    <property type="entry name" value="POLYISOPRENYL-TEICHOIC ACID--PEPTIDOGLYCAN TEICHOIC ACID TRANSFERASE TAGU"/>
    <property type="match status" value="1"/>
</dbReference>
<keyword evidence="6" id="KW-1185">Reference proteome</keyword>
<reference evidence="5" key="1">
    <citation type="submission" date="2024-05" db="EMBL/GenBank/DDBJ databases">
        <title>Aerococcus urinae taxonomy study.</title>
        <authorList>
            <person name="Christensen J."/>
            <person name="Senneby E."/>
        </authorList>
    </citation>
    <scope>NUCLEOTIDE SEQUENCE</scope>
    <source>
        <strain evidence="5">CDC-3352-U95</strain>
    </source>
</reference>
<comment type="caution">
    <text evidence="5">The sequence shown here is derived from an EMBL/GenBank/DDBJ whole genome shotgun (WGS) entry which is preliminary data.</text>
</comment>
<dbReference type="InterPro" id="IPR004474">
    <property type="entry name" value="LytR_CpsA_psr"/>
</dbReference>
<organism evidence="5 6">
    <name type="scientific">Aerococcus loyolae</name>
    <dbReference type="NCBI Taxonomy" id="2976809"/>
    <lineage>
        <taxon>Bacteria</taxon>
        <taxon>Bacillati</taxon>
        <taxon>Bacillota</taxon>
        <taxon>Bacilli</taxon>
        <taxon>Lactobacillales</taxon>
        <taxon>Aerococcaceae</taxon>
        <taxon>Aerococcus</taxon>
    </lineage>
</organism>
<dbReference type="Pfam" id="PF03816">
    <property type="entry name" value="LytR_cpsA_psr"/>
    <property type="match status" value="1"/>
</dbReference>
<sequence length="333" mass="37074">MTDNFDNNRRSHRDQPSTREDYRAQADRPKRRRIWPWVLGVLVILLCIGGWIAFKAYSDVRETSEQMYQAADYKSKRNGQVDLSQGNQAFSVLLMGIDTGSLGRTEQGRSDTMMVMTVNPKTEQTSLLSIPRDTYTTILPNGNKDKINHAYAYGGPAGAVETVQNLLDIPIDYYVSVNMQGLEDMINVLGGVTVTPPISFNEDGHQFVQGQATTLNGEAALAYVRNRYDDPEGDYGRQARQRQVILACLKEAASLSSLPNYQEILNTIGSSVQTNMAFSDMKDLFTNYRGAANTINQAQLKGSGQMIDGVYYEMIPEGNINQASQALKQELNL</sequence>
<gene>
    <name evidence="5" type="ORF">ODY23_09065</name>
</gene>
<comment type="similarity">
    <text evidence="1">Belongs to the LytR/CpsA/Psr (LCP) family.</text>
</comment>
<dbReference type="GeneID" id="86971668"/>
<accession>A0ABT4C438</accession>
<evidence type="ECO:0000256" key="3">
    <source>
        <dbReference type="SAM" id="Phobius"/>
    </source>
</evidence>
<evidence type="ECO:0000313" key="6">
    <source>
        <dbReference type="Proteomes" id="UP001072007"/>
    </source>
</evidence>
<dbReference type="Gene3D" id="3.40.630.190">
    <property type="entry name" value="LCP protein"/>
    <property type="match status" value="1"/>
</dbReference>
<dbReference type="EMBL" id="JAOTMD010000028">
    <property type="protein sequence ID" value="MCY3026433.1"/>
    <property type="molecule type" value="Genomic_DNA"/>
</dbReference>
<dbReference type="NCBIfam" id="TIGR00350">
    <property type="entry name" value="lytR_cpsA_psr"/>
    <property type="match status" value="1"/>
</dbReference>
<feature type="domain" description="Cell envelope-related transcriptional attenuator" evidence="4">
    <location>
        <begin position="109"/>
        <end position="253"/>
    </location>
</feature>
<feature type="region of interest" description="Disordered" evidence="2">
    <location>
        <begin position="1"/>
        <end position="26"/>
    </location>
</feature>
<keyword evidence="3" id="KW-0812">Transmembrane</keyword>
<dbReference type="InterPro" id="IPR050922">
    <property type="entry name" value="LytR/CpsA/Psr_CW_biosynth"/>
</dbReference>
<keyword evidence="3" id="KW-0472">Membrane</keyword>
<evidence type="ECO:0000259" key="4">
    <source>
        <dbReference type="Pfam" id="PF03816"/>
    </source>
</evidence>
<evidence type="ECO:0000313" key="5">
    <source>
        <dbReference type="EMBL" id="MCY3026433.1"/>
    </source>
</evidence>
<name>A0ABT4C438_9LACT</name>
<evidence type="ECO:0000256" key="2">
    <source>
        <dbReference type="SAM" id="MobiDB-lite"/>
    </source>
</evidence>
<proteinExistence type="inferred from homology"/>
<feature type="transmembrane region" description="Helical" evidence="3">
    <location>
        <begin position="34"/>
        <end position="54"/>
    </location>
</feature>
<dbReference type="Proteomes" id="UP001072007">
    <property type="component" value="Unassembled WGS sequence"/>
</dbReference>
<dbReference type="RefSeq" id="WP_224783448.1">
    <property type="nucleotide sequence ID" value="NZ_CP126958.1"/>
</dbReference>
<keyword evidence="3" id="KW-1133">Transmembrane helix</keyword>
<evidence type="ECO:0000256" key="1">
    <source>
        <dbReference type="ARBA" id="ARBA00006068"/>
    </source>
</evidence>
<dbReference type="PANTHER" id="PTHR33392:SF6">
    <property type="entry name" value="POLYISOPRENYL-TEICHOIC ACID--PEPTIDOGLYCAN TEICHOIC ACID TRANSFERASE TAGU"/>
    <property type="match status" value="1"/>
</dbReference>